<dbReference type="RefSeq" id="WP_386427420.1">
    <property type="nucleotide sequence ID" value="NZ_JBHSBB010000007.1"/>
</dbReference>
<evidence type="ECO:0000313" key="2">
    <source>
        <dbReference type="Proteomes" id="UP001595765"/>
    </source>
</evidence>
<dbReference type="InterPro" id="IPR023393">
    <property type="entry name" value="START-like_dom_sf"/>
</dbReference>
<protein>
    <submittedName>
        <fullName evidence="1">SRPBCC family protein</fullName>
    </submittedName>
</protein>
<dbReference type="InterPro" id="IPR019587">
    <property type="entry name" value="Polyketide_cyclase/dehydratase"/>
</dbReference>
<keyword evidence="2" id="KW-1185">Reference proteome</keyword>
<proteinExistence type="predicted"/>
<dbReference type="Gene3D" id="3.30.530.20">
    <property type="match status" value="1"/>
</dbReference>
<evidence type="ECO:0000313" key="1">
    <source>
        <dbReference type="EMBL" id="MFC4031349.1"/>
    </source>
</evidence>
<dbReference type="Pfam" id="PF10604">
    <property type="entry name" value="Polyketide_cyc2"/>
    <property type="match status" value="1"/>
</dbReference>
<reference evidence="2" key="1">
    <citation type="journal article" date="2019" name="Int. J. Syst. Evol. Microbiol.">
        <title>The Global Catalogue of Microorganisms (GCM) 10K type strain sequencing project: providing services to taxonomists for standard genome sequencing and annotation.</title>
        <authorList>
            <consortium name="The Broad Institute Genomics Platform"/>
            <consortium name="The Broad Institute Genome Sequencing Center for Infectious Disease"/>
            <person name="Wu L."/>
            <person name="Ma J."/>
        </authorList>
    </citation>
    <scope>NUCLEOTIDE SEQUENCE [LARGE SCALE GENOMIC DNA]</scope>
    <source>
        <strain evidence="2">CGMCC 4.7237</strain>
    </source>
</reference>
<name>A0ABV8HM27_9ACTN</name>
<organism evidence="1 2">
    <name type="scientific">Streptomyces polygonati</name>
    <dbReference type="NCBI Taxonomy" id="1617087"/>
    <lineage>
        <taxon>Bacteria</taxon>
        <taxon>Bacillati</taxon>
        <taxon>Actinomycetota</taxon>
        <taxon>Actinomycetes</taxon>
        <taxon>Kitasatosporales</taxon>
        <taxon>Streptomycetaceae</taxon>
        <taxon>Streptomyces</taxon>
    </lineage>
</organism>
<dbReference type="SUPFAM" id="SSF55961">
    <property type="entry name" value="Bet v1-like"/>
    <property type="match status" value="1"/>
</dbReference>
<gene>
    <name evidence="1" type="ORF">ACFO3J_07650</name>
</gene>
<dbReference type="Proteomes" id="UP001595765">
    <property type="component" value="Unassembled WGS sequence"/>
</dbReference>
<accession>A0ABV8HM27</accession>
<dbReference type="EMBL" id="JBHSBB010000007">
    <property type="protein sequence ID" value="MFC4031349.1"/>
    <property type="molecule type" value="Genomic_DNA"/>
</dbReference>
<comment type="caution">
    <text evidence="1">The sequence shown here is derived from an EMBL/GenBank/DDBJ whole genome shotgun (WGS) entry which is preliminary data.</text>
</comment>
<sequence>MAVRHQVIERSPLRVWDVLADPSLFSRWVVGVSDSGPGEGTWPELDSKLVYKISLGPWTGTGRTVVRRVEPPYILELEADSGPLGTARIAIEVRPWGRAESIVVIDEHPLRGSAGTLHNVAVDGFLQVRHRSMLNRLAEVVEESGDREPEPSAP</sequence>
<dbReference type="CDD" id="cd07812">
    <property type="entry name" value="SRPBCC"/>
    <property type="match status" value="1"/>
</dbReference>